<name>A0A0F9Q9Y9_9ZZZZ</name>
<protein>
    <submittedName>
        <fullName evidence="2">Uncharacterized protein</fullName>
    </submittedName>
</protein>
<evidence type="ECO:0000256" key="1">
    <source>
        <dbReference type="SAM" id="Phobius"/>
    </source>
</evidence>
<keyword evidence="1" id="KW-1133">Transmembrane helix</keyword>
<proteinExistence type="predicted"/>
<feature type="transmembrane region" description="Helical" evidence="1">
    <location>
        <begin position="7"/>
        <end position="24"/>
    </location>
</feature>
<accession>A0A0F9Q9Y9</accession>
<evidence type="ECO:0000313" key="2">
    <source>
        <dbReference type="EMBL" id="KKN39309.1"/>
    </source>
</evidence>
<dbReference type="AlphaFoldDB" id="A0A0F9Q9Y9"/>
<sequence>MNIITELLRYIIIIIIGIPLIRWYEKKKGWDQQFKSSLLFILCWRTLIFILVLFINYIFNSVLLNVYELHFFYPIILLLLSFFINIFLGVKIFNFVYKQKIQESIVIIIIIVIIEMILESIILYSILIPETIISNFNL</sequence>
<feature type="transmembrane region" description="Helical" evidence="1">
    <location>
        <begin position="71"/>
        <end position="93"/>
    </location>
</feature>
<organism evidence="2">
    <name type="scientific">marine sediment metagenome</name>
    <dbReference type="NCBI Taxonomy" id="412755"/>
    <lineage>
        <taxon>unclassified sequences</taxon>
        <taxon>metagenomes</taxon>
        <taxon>ecological metagenomes</taxon>
    </lineage>
</organism>
<reference evidence="2" key="1">
    <citation type="journal article" date="2015" name="Nature">
        <title>Complex archaea that bridge the gap between prokaryotes and eukaryotes.</title>
        <authorList>
            <person name="Spang A."/>
            <person name="Saw J.H."/>
            <person name="Jorgensen S.L."/>
            <person name="Zaremba-Niedzwiedzka K."/>
            <person name="Martijn J."/>
            <person name="Lind A.E."/>
            <person name="van Eijk R."/>
            <person name="Schleper C."/>
            <person name="Guy L."/>
            <person name="Ettema T.J."/>
        </authorList>
    </citation>
    <scope>NUCLEOTIDE SEQUENCE</scope>
</reference>
<dbReference type="EMBL" id="LAZR01001771">
    <property type="protein sequence ID" value="KKN39309.1"/>
    <property type="molecule type" value="Genomic_DNA"/>
</dbReference>
<feature type="transmembrane region" description="Helical" evidence="1">
    <location>
        <begin position="105"/>
        <end position="128"/>
    </location>
</feature>
<feature type="transmembrane region" description="Helical" evidence="1">
    <location>
        <begin position="36"/>
        <end position="59"/>
    </location>
</feature>
<keyword evidence="1" id="KW-0472">Membrane</keyword>
<comment type="caution">
    <text evidence="2">The sequence shown here is derived from an EMBL/GenBank/DDBJ whole genome shotgun (WGS) entry which is preliminary data.</text>
</comment>
<keyword evidence="1" id="KW-0812">Transmembrane</keyword>
<gene>
    <name evidence="2" type="ORF">LCGC14_0744610</name>
</gene>